<evidence type="ECO:0000313" key="3">
    <source>
        <dbReference type="EMBL" id="MTS53127.1"/>
    </source>
</evidence>
<dbReference type="PANTHER" id="PTHR43196">
    <property type="entry name" value="SULFATE ADENYLYLTRANSFERASE SUBUNIT 2"/>
    <property type="match status" value="1"/>
</dbReference>
<dbReference type="InterPro" id="IPR002500">
    <property type="entry name" value="PAPS_reduct_dom"/>
</dbReference>
<dbReference type="Gene3D" id="3.40.50.620">
    <property type="entry name" value="HUPs"/>
    <property type="match status" value="1"/>
</dbReference>
<evidence type="ECO:0000259" key="1">
    <source>
        <dbReference type="Pfam" id="PF01507"/>
    </source>
</evidence>
<dbReference type="PANTHER" id="PTHR43196:SF2">
    <property type="entry name" value="PHOSPHOADENOSINE PHOSPHOSULFATE REDUCTASE"/>
    <property type="match status" value="1"/>
</dbReference>
<name>A0A0D8IV54_9FIRM</name>
<proteinExistence type="predicted"/>
<reference evidence="2" key="1">
    <citation type="submission" date="2015-02" db="EMBL/GenBank/DDBJ databases">
        <title>A novel member of the family Ruminococcaceae isolated from human feces.</title>
        <authorList>
            <person name="Shkoporov A.N."/>
            <person name="Chaplin A.V."/>
            <person name="Motuzova O.V."/>
            <person name="Kafarskaia L.I."/>
            <person name="Khokhlova E.V."/>
            <person name="Efimov B.A."/>
        </authorList>
    </citation>
    <scope>NUCLEOTIDE SEQUENCE [LARGE SCALE GENOMIC DNA]</scope>
    <source>
        <strain evidence="2">585-1</strain>
    </source>
</reference>
<evidence type="ECO:0000313" key="5">
    <source>
        <dbReference type="Proteomes" id="UP000449193"/>
    </source>
</evidence>
<dbReference type="Proteomes" id="UP000032483">
    <property type="component" value="Unassembled WGS sequence"/>
</dbReference>
<reference evidence="3 5" key="2">
    <citation type="journal article" date="2019" name="Nat. Med.">
        <title>A library of human gut bacterial isolates paired with longitudinal multiomics data enables mechanistic microbiome research.</title>
        <authorList>
            <person name="Poyet M."/>
            <person name="Groussin M."/>
            <person name="Gibbons S.M."/>
            <person name="Avila-Pacheco J."/>
            <person name="Jiang X."/>
            <person name="Kearney S.M."/>
            <person name="Perrotta A.R."/>
            <person name="Berdy B."/>
            <person name="Zhao S."/>
            <person name="Lieberman T.D."/>
            <person name="Swanson P.K."/>
            <person name="Smith M."/>
            <person name="Roesemann S."/>
            <person name="Alexander J.E."/>
            <person name="Rich S.A."/>
            <person name="Livny J."/>
            <person name="Vlamakis H."/>
            <person name="Clish C."/>
            <person name="Bullock K."/>
            <person name="Deik A."/>
            <person name="Scott J."/>
            <person name="Pierce K.A."/>
            <person name="Xavier R.J."/>
            <person name="Alm E.J."/>
        </authorList>
    </citation>
    <scope>NUCLEOTIDE SEQUENCE [LARGE SCALE GENOMIC DNA]</scope>
    <source>
        <strain evidence="3 5">BIOML-A7</strain>
    </source>
</reference>
<protein>
    <submittedName>
        <fullName evidence="3">Phosphoadenosine phosphosulfate reductase family protein</fullName>
    </submittedName>
</protein>
<dbReference type="GeneID" id="42858729"/>
<dbReference type="Proteomes" id="UP000449193">
    <property type="component" value="Unassembled WGS sequence"/>
</dbReference>
<dbReference type="RefSeq" id="WP_050006766.1">
    <property type="nucleotide sequence ID" value="NZ_JXXK01000070.1"/>
</dbReference>
<dbReference type="EMBL" id="WMZR01000036">
    <property type="protein sequence ID" value="MTS53127.1"/>
    <property type="molecule type" value="Genomic_DNA"/>
</dbReference>
<evidence type="ECO:0000313" key="4">
    <source>
        <dbReference type="Proteomes" id="UP000032483"/>
    </source>
</evidence>
<feature type="domain" description="Phosphoadenosine phosphosulphate reductase" evidence="1">
    <location>
        <begin position="37"/>
        <end position="224"/>
    </location>
</feature>
<gene>
    <name evidence="3" type="ORF">GMD52_16550</name>
    <name evidence="2" type="ORF">TQ39_19595</name>
</gene>
<evidence type="ECO:0000313" key="2">
    <source>
        <dbReference type="EMBL" id="KJF38186.1"/>
    </source>
</evidence>
<dbReference type="GO" id="GO:0003824">
    <property type="term" value="F:catalytic activity"/>
    <property type="evidence" value="ECO:0007669"/>
    <property type="project" value="InterPro"/>
</dbReference>
<dbReference type="EMBL" id="JXXK01000070">
    <property type="protein sequence ID" value="KJF38186.1"/>
    <property type="molecule type" value="Genomic_DNA"/>
</dbReference>
<keyword evidence="4" id="KW-1185">Reference proteome</keyword>
<dbReference type="InterPro" id="IPR014729">
    <property type="entry name" value="Rossmann-like_a/b/a_fold"/>
</dbReference>
<accession>A0A0D8IV54</accession>
<dbReference type="Pfam" id="PF01507">
    <property type="entry name" value="PAPS_reduct"/>
    <property type="match status" value="1"/>
</dbReference>
<dbReference type="InterPro" id="IPR050128">
    <property type="entry name" value="Sulfate_adenylyltrnsfr_sub2"/>
</dbReference>
<dbReference type="AlphaFoldDB" id="A0A0D8IV54"/>
<organism evidence="2 4">
    <name type="scientific">Ruthenibacterium lactatiformans</name>
    <dbReference type="NCBI Taxonomy" id="1550024"/>
    <lineage>
        <taxon>Bacteria</taxon>
        <taxon>Bacillati</taxon>
        <taxon>Bacillota</taxon>
        <taxon>Clostridia</taxon>
        <taxon>Eubacteriales</taxon>
        <taxon>Oscillospiraceae</taxon>
        <taxon>Ruthenibacterium</taxon>
    </lineage>
</organism>
<sequence length="299" mass="35760">MEYQTSLTQGQPDDEAVRLLQYYEALALENDPRGYCVCTSEGKDSRVLGHLFRRAGVKHFYQHSITGIDPPELIYFQRSNFQQYRDAGYLTYDVMYRKSMWQLMLEKKIPPLRTIRYCCAELKEKRSEHQGKAVVSFGVRKYESVKRARSRNELEIALPRQKNLIMPFDDGENRKIFELCYRDREKRVNPLAYWNDADIWNYSRDVKLEQCSLYSEGFDRLGCIGYPLAREQNRRREFSRWPKFYEQYLRTFDRMLERRRQCGDAILDYASTAEIWMEWWLSDHVQETAGAGQLSLYEL</sequence>
<dbReference type="SUPFAM" id="SSF52402">
    <property type="entry name" value="Adenine nucleotide alpha hydrolases-like"/>
    <property type="match status" value="1"/>
</dbReference>
<comment type="caution">
    <text evidence="2">The sequence shown here is derived from an EMBL/GenBank/DDBJ whole genome shotgun (WGS) entry which is preliminary data.</text>
</comment>